<name>A0AAD5XC83_9FUNG</name>
<dbReference type="EMBL" id="JADGJH010002365">
    <property type="protein sequence ID" value="KAJ3099163.1"/>
    <property type="molecule type" value="Genomic_DNA"/>
</dbReference>
<sequence length="266" mass="28970">TRSKAYRELKDKRKNVGFGILPETQQTQSPVAEGVPNLVNVPIQIKPTLNSTFVSVSSISQGDMSSVKTQAGCVLPAAKSLGSLSASTPATSVSPRHNPTIAPRRTQSCMPHCSVRPSQGIVNSVPSQSATTPQWPKLHNSNYSHNFPVRSATIHGSSIVCDQQEVPVMLPLSMRFQQEQQLEYEKKQKALYHQHSSEQNILSPISPIKNWPDCGSELAPSNIVSLVERAERFAPSKLENVEALCVANELVSFSRAASMSISKLVD</sequence>
<feature type="region of interest" description="Disordered" evidence="1">
    <location>
        <begin position="86"/>
        <end position="110"/>
    </location>
</feature>
<dbReference type="Proteomes" id="UP001211907">
    <property type="component" value="Unassembled WGS sequence"/>
</dbReference>
<evidence type="ECO:0000256" key="1">
    <source>
        <dbReference type="SAM" id="MobiDB-lite"/>
    </source>
</evidence>
<reference evidence="2" key="1">
    <citation type="submission" date="2020-05" db="EMBL/GenBank/DDBJ databases">
        <title>Phylogenomic resolution of chytrid fungi.</title>
        <authorList>
            <person name="Stajich J.E."/>
            <person name="Amses K."/>
            <person name="Simmons R."/>
            <person name="Seto K."/>
            <person name="Myers J."/>
            <person name="Bonds A."/>
            <person name="Quandt C.A."/>
            <person name="Barry K."/>
            <person name="Liu P."/>
            <person name="Grigoriev I."/>
            <person name="Longcore J.E."/>
            <person name="James T.Y."/>
        </authorList>
    </citation>
    <scope>NUCLEOTIDE SEQUENCE</scope>
    <source>
        <strain evidence="2">JEL0513</strain>
    </source>
</reference>
<keyword evidence="3" id="KW-1185">Reference proteome</keyword>
<organism evidence="2 3">
    <name type="scientific">Physocladia obscura</name>
    <dbReference type="NCBI Taxonomy" id="109957"/>
    <lineage>
        <taxon>Eukaryota</taxon>
        <taxon>Fungi</taxon>
        <taxon>Fungi incertae sedis</taxon>
        <taxon>Chytridiomycota</taxon>
        <taxon>Chytridiomycota incertae sedis</taxon>
        <taxon>Chytridiomycetes</taxon>
        <taxon>Chytridiales</taxon>
        <taxon>Chytriomycetaceae</taxon>
        <taxon>Physocladia</taxon>
    </lineage>
</organism>
<feature type="compositionally biased region" description="Polar residues" evidence="1">
    <location>
        <begin position="86"/>
        <end position="97"/>
    </location>
</feature>
<comment type="caution">
    <text evidence="2">The sequence shown here is derived from an EMBL/GenBank/DDBJ whole genome shotgun (WGS) entry which is preliminary data.</text>
</comment>
<gene>
    <name evidence="2" type="ORF">HK100_004946</name>
</gene>
<protein>
    <submittedName>
        <fullName evidence="2">Uncharacterized protein</fullName>
    </submittedName>
</protein>
<accession>A0AAD5XC83</accession>
<evidence type="ECO:0000313" key="2">
    <source>
        <dbReference type="EMBL" id="KAJ3099163.1"/>
    </source>
</evidence>
<dbReference type="AlphaFoldDB" id="A0AAD5XC83"/>
<proteinExistence type="predicted"/>
<feature type="non-terminal residue" evidence="2">
    <location>
        <position position="266"/>
    </location>
</feature>
<evidence type="ECO:0000313" key="3">
    <source>
        <dbReference type="Proteomes" id="UP001211907"/>
    </source>
</evidence>